<organism evidence="1 2">
    <name type="scientific">Eleusine coracana subsp. coracana</name>
    <dbReference type="NCBI Taxonomy" id="191504"/>
    <lineage>
        <taxon>Eukaryota</taxon>
        <taxon>Viridiplantae</taxon>
        <taxon>Streptophyta</taxon>
        <taxon>Embryophyta</taxon>
        <taxon>Tracheophyta</taxon>
        <taxon>Spermatophyta</taxon>
        <taxon>Magnoliopsida</taxon>
        <taxon>Liliopsida</taxon>
        <taxon>Poales</taxon>
        <taxon>Poaceae</taxon>
        <taxon>PACMAD clade</taxon>
        <taxon>Chloridoideae</taxon>
        <taxon>Cynodonteae</taxon>
        <taxon>Eleusininae</taxon>
        <taxon>Eleusine</taxon>
    </lineage>
</organism>
<reference evidence="1" key="1">
    <citation type="journal article" date="2018" name="DNA Res.">
        <title>Multiple hybrid de novo genome assembly of finger millet, an orphan allotetraploid crop.</title>
        <authorList>
            <person name="Hatakeyama M."/>
            <person name="Aluri S."/>
            <person name="Balachadran M.T."/>
            <person name="Sivarajan S.R."/>
            <person name="Patrignani A."/>
            <person name="Gruter S."/>
            <person name="Poveda L."/>
            <person name="Shimizu-Inatsugi R."/>
            <person name="Baeten J."/>
            <person name="Francoijs K.J."/>
            <person name="Nataraja K.N."/>
            <person name="Reddy Y.A.N."/>
            <person name="Phadnis S."/>
            <person name="Ravikumar R.L."/>
            <person name="Schlapbach R."/>
            <person name="Sreeman S.M."/>
            <person name="Shimizu K.K."/>
        </authorList>
    </citation>
    <scope>NUCLEOTIDE SEQUENCE</scope>
</reference>
<keyword evidence="2" id="KW-1185">Reference proteome</keyword>
<dbReference type="EMBL" id="BQKI01000271">
    <property type="protein sequence ID" value="GJN41289.1"/>
    <property type="molecule type" value="Genomic_DNA"/>
</dbReference>
<accession>A0AAV5G091</accession>
<sequence>MLQVSSFALIRTANTMAPVFKPDREACHKGFLHPWVSALLSSLRNSQPSSVAGALLRPGGQFFLHMQRENSSSAHTFRAEFVLKFLAFEIIEAQ</sequence>
<name>A0AAV5G091_ELECO</name>
<gene>
    <name evidence="1" type="primary">gn00640</name>
    <name evidence="1" type="ORF">PR202_gn00640</name>
</gene>
<evidence type="ECO:0000313" key="2">
    <source>
        <dbReference type="Proteomes" id="UP001054889"/>
    </source>
</evidence>
<reference evidence="1" key="2">
    <citation type="submission" date="2021-12" db="EMBL/GenBank/DDBJ databases">
        <title>Resequencing data analysis of finger millet.</title>
        <authorList>
            <person name="Hatakeyama M."/>
            <person name="Aluri S."/>
            <person name="Balachadran M.T."/>
            <person name="Sivarajan S.R."/>
            <person name="Poveda L."/>
            <person name="Shimizu-Inatsugi R."/>
            <person name="Schlapbach R."/>
            <person name="Sreeman S.M."/>
            <person name="Shimizu K.K."/>
        </authorList>
    </citation>
    <scope>NUCLEOTIDE SEQUENCE</scope>
</reference>
<comment type="caution">
    <text evidence="1">The sequence shown here is derived from an EMBL/GenBank/DDBJ whole genome shotgun (WGS) entry which is preliminary data.</text>
</comment>
<dbReference type="Proteomes" id="UP001054889">
    <property type="component" value="Unassembled WGS sequence"/>
</dbReference>
<proteinExistence type="predicted"/>
<protein>
    <submittedName>
        <fullName evidence="1">Uncharacterized protein</fullName>
    </submittedName>
</protein>
<dbReference type="AlphaFoldDB" id="A0AAV5G091"/>
<evidence type="ECO:0000313" key="1">
    <source>
        <dbReference type="EMBL" id="GJN41289.1"/>
    </source>
</evidence>